<dbReference type="RefSeq" id="WP_017026578.1">
    <property type="nucleotide sequence ID" value="NZ_AJYK02000008.1"/>
</dbReference>
<feature type="transmembrane region" description="Helical" evidence="18">
    <location>
        <begin position="373"/>
        <end position="390"/>
    </location>
</feature>
<dbReference type="CDD" id="cd10327">
    <property type="entry name" value="SLC5sbd_PanF"/>
    <property type="match status" value="1"/>
</dbReference>
<feature type="transmembrane region" description="Helical" evidence="18">
    <location>
        <begin position="396"/>
        <end position="421"/>
    </location>
</feature>
<dbReference type="GO" id="GO:0036376">
    <property type="term" value="P:sodium ion export across plasma membrane"/>
    <property type="evidence" value="ECO:0007669"/>
    <property type="project" value="InterPro"/>
</dbReference>
<dbReference type="GO" id="GO:0005886">
    <property type="term" value="C:plasma membrane"/>
    <property type="evidence" value="ECO:0007669"/>
    <property type="project" value="UniProtKB-SubCell"/>
</dbReference>
<evidence type="ECO:0000256" key="3">
    <source>
        <dbReference type="ARBA" id="ARBA00022448"/>
    </source>
</evidence>
<feature type="transmembrane region" description="Helical" evidence="18">
    <location>
        <begin position="123"/>
        <end position="145"/>
    </location>
</feature>
<feature type="transmembrane region" description="Helical" evidence="18">
    <location>
        <begin position="428"/>
        <end position="446"/>
    </location>
</feature>
<keyword evidence="10" id="KW-0406">Ion transport</keyword>
<keyword evidence="12" id="KW-0739">Sodium transport</keyword>
<dbReference type="PANTHER" id="PTHR48086">
    <property type="entry name" value="SODIUM/PROLINE SYMPORTER-RELATED"/>
    <property type="match status" value="1"/>
</dbReference>
<dbReference type="GO" id="GO:0015233">
    <property type="term" value="F:pantothenate transmembrane transporter activity"/>
    <property type="evidence" value="ECO:0007669"/>
    <property type="project" value="InterPro"/>
</dbReference>
<dbReference type="PANTHER" id="PTHR48086:SF4">
    <property type="entry name" value="SODIUM_PANTOTHENATE SYMPORTER"/>
    <property type="match status" value="1"/>
</dbReference>
<comment type="subcellular location">
    <subcellularLocation>
        <location evidence="1">Cell inner membrane</location>
        <topology evidence="1">Multi-pass membrane protein</topology>
    </subcellularLocation>
</comment>
<dbReference type="NCBIfam" id="TIGR02119">
    <property type="entry name" value="panF"/>
    <property type="match status" value="1"/>
</dbReference>
<dbReference type="PROSITE" id="PS50283">
    <property type="entry name" value="NA_SOLUT_SYMP_3"/>
    <property type="match status" value="1"/>
</dbReference>
<reference evidence="19 20" key="1">
    <citation type="journal article" date="2012" name="Science">
        <title>Ecological populations of bacteria act as socially cohesive units of antibiotic production and resistance.</title>
        <authorList>
            <person name="Cordero O.X."/>
            <person name="Wildschutte H."/>
            <person name="Kirkup B."/>
            <person name="Proehl S."/>
            <person name="Ngo L."/>
            <person name="Hussain F."/>
            <person name="Le Roux F."/>
            <person name="Mincer T."/>
            <person name="Polz M.F."/>
        </authorList>
    </citation>
    <scope>NUCLEOTIDE SEQUENCE [LARGE SCALE GENOMIC DNA]</scope>
    <source>
        <strain evidence="19 20">1S-45</strain>
    </source>
</reference>
<feature type="transmembrane region" description="Helical" evidence="18">
    <location>
        <begin position="452"/>
        <end position="470"/>
    </location>
</feature>
<dbReference type="Proteomes" id="UP000094070">
    <property type="component" value="Unassembled WGS sequence"/>
</dbReference>
<keyword evidence="5" id="KW-0997">Cell inner membrane</keyword>
<keyword evidence="11 18" id="KW-0472">Membrane</keyword>
<evidence type="ECO:0000256" key="14">
    <source>
        <dbReference type="ARBA" id="ARBA00058214"/>
    </source>
</evidence>
<feature type="transmembrane region" description="Helical" evidence="18">
    <location>
        <begin position="43"/>
        <end position="63"/>
    </location>
</feature>
<evidence type="ECO:0000256" key="6">
    <source>
        <dbReference type="ARBA" id="ARBA00022692"/>
    </source>
</evidence>
<dbReference type="STRING" id="1188252.A1QC_03870"/>
<evidence type="ECO:0000256" key="15">
    <source>
        <dbReference type="ARBA" id="ARBA00071946"/>
    </source>
</evidence>
<evidence type="ECO:0000256" key="18">
    <source>
        <dbReference type="SAM" id="Phobius"/>
    </source>
</evidence>
<dbReference type="OrthoDB" id="9789704at2"/>
<feature type="transmembrane region" description="Helical" evidence="18">
    <location>
        <begin position="75"/>
        <end position="94"/>
    </location>
</feature>
<comment type="catalytic activity">
    <reaction evidence="13">
        <text>(R)-pantothenate(in) + Na(+)(in) = (R)-pantothenate(out) + Na(+)(out)</text>
        <dbReference type="Rhea" id="RHEA:29927"/>
        <dbReference type="ChEBI" id="CHEBI:29032"/>
        <dbReference type="ChEBI" id="CHEBI:29101"/>
    </reaction>
    <physiologicalReaction direction="right-to-left" evidence="13">
        <dbReference type="Rhea" id="RHEA:29929"/>
    </physiologicalReaction>
</comment>
<evidence type="ECO:0000256" key="13">
    <source>
        <dbReference type="ARBA" id="ARBA00052886"/>
    </source>
</evidence>
<protein>
    <recommendedName>
        <fullName evidence="15">Sodium/pantothenate symporter</fullName>
    </recommendedName>
    <alternativeName>
        <fullName evidence="16">Pantothenate permease</fullName>
    </alternativeName>
</protein>
<comment type="similarity">
    <text evidence="2 17">Belongs to the sodium:solute symporter (SSF) (TC 2.A.21) family.</text>
</comment>
<dbReference type="InterPro" id="IPR018212">
    <property type="entry name" value="Na/solute_symporter_CS"/>
</dbReference>
<evidence type="ECO:0000256" key="7">
    <source>
        <dbReference type="ARBA" id="ARBA00022847"/>
    </source>
</evidence>
<dbReference type="EMBL" id="AJYK02000008">
    <property type="protein sequence ID" value="OEF29394.1"/>
    <property type="molecule type" value="Genomic_DNA"/>
</dbReference>
<dbReference type="Pfam" id="PF00474">
    <property type="entry name" value="SSF"/>
    <property type="match status" value="1"/>
</dbReference>
<keyword evidence="8 18" id="KW-1133">Transmembrane helix</keyword>
<feature type="transmembrane region" description="Helical" evidence="18">
    <location>
        <begin position="157"/>
        <end position="178"/>
    </location>
</feature>
<feature type="transmembrane region" description="Helical" evidence="18">
    <location>
        <begin position="310"/>
        <end position="332"/>
    </location>
</feature>
<proteinExistence type="inferred from homology"/>
<name>A0A1E5E6A8_9VIBR</name>
<evidence type="ECO:0000256" key="11">
    <source>
        <dbReference type="ARBA" id="ARBA00023136"/>
    </source>
</evidence>
<keyword evidence="6 18" id="KW-0812">Transmembrane</keyword>
<dbReference type="InterPro" id="IPR038377">
    <property type="entry name" value="Na/Glc_symporter_sf"/>
</dbReference>
<evidence type="ECO:0000313" key="19">
    <source>
        <dbReference type="EMBL" id="OEF29394.1"/>
    </source>
</evidence>
<dbReference type="InterPro" id="IPR050277">
    <property type="entry name" value="Sodium:Solute_Symporter"/>
</dbReference>
<evidence type="ECO:0000256" key="12">
    <source>
        <dbReference type="ARBA" id="ARBA00023201"/>
    </source>
</evidence>
<feature type="transmembrane region" description="Helical" evidence="18">
    <location>
        <begin position="240"/>
        <end position="261"/>
    </location>
</feature>
<gene>
    <name evidence="19" type="ORF">A1QC_03870</name>
</gene>
<evidence type="ECO:0000256" key="5">
    <source>
        <dbReference type="ARBA" id="ARBA00022519"/>
    </source>
</evidence>
<evidence type="ECO:0000256" key="1">
    <source>
        <dbReference type="ARBA" id="ARBA00004429"/>
    </source>
</evidence>
<dbReference type="InterPro" id="IPR011849">
    <property type="entry name" value="Na/pantothenate_symporter"/>
</dbReference>
<dbReference type="NCBIfam" id="TIGR00813">
    <property type="entry name" value="sss"/>
    <property type="match status" value="1"/>
</dbReference>
<sequence>MNNQILIPLVVYLVAVFALAFWSSRHSNKQGFLNEYLVGGRSMGGFVLAMTLAATYASASSFIGGPGAAYKMGLGWVLLAMIQLPATWLTLGVLGKKFAIEARRHNALTLNDILYARYQNRGVVVFASLSLLLAFFGTMVVQFVGGARLLQTVTGLSYTHGLMIFAITVGLYTTIGGFRAVVMTDTLQGIMMIIGTIALLVGIVHAGGSVGEIITDLHTIDPALITPYGPNHFLTEPFMMSFWVLVCFGVIGLPHAAVRCMSYKDSASLHKGMVISTIMVALLMLGMHLAGAFGRAIVPDIASPDQIMPTLMITVLPPVVAGIFLAGPMAAIMSTIDSQLIQASATLLKDLYINYINPSIAEGEAAEKKLPKLSLWVTGIFSALVFVAALNPPDMIIWLNLLAFGGMQAVFLWPLVLGLYWKKASATGAFSSMLVGLFSYIALSTLKPDMGGLHAIVPTLTLGLIAFIVGSKIKPNSKNKHIISDNPSPHKLY</sequence>
<evidence type="ECO:0000256" key="9">
    <source>
        <dbReference type="ARBA" id="ARBA00023053"/>
    </source>
</evidence>
<dbReference type="Gene3D" id="1.20.1730.10">
    <property type="entry name" value="Sodium/glucose cotransporter"/>
    <property type="match status" value="1"/>
</dbReference>
<accession>A0A1E5E6A8</accession>
<dbReference type="GO" id="GO:0015081">
    <property type="term" value="F:sodium ion transmembrane transporter activity"/>
    <property type="evidence" value="ECO:0007669"/>
    <property type="project" value="InterPro"/>
</dbReference>
<evidence type="ECO:0000256" key="16">
    <source>
        <dbReference type="ARBA" id="ARBA00078588"/>
    </source>
</evidence>
<evidence type="ECO:0000256" key="10">
    <source>
        <dbReference type="ARBA" id="ARBA00023065"/>
    </source>
</evidence>
<dbReference type="InterPro" id="IPR001734">
    <property type="entry name" value="Na/solute_symporter"/>
</dbReference>
<keyword evidence="9" id="KW-0915">Sodium</keyword>
<dbReference type="PROSITE" id="PS00456">
    <property type="entry name" value="NA_SOLUT_SYMP_1"/>
    <property type="match status" value="1"/>
</dbReference>
<organism evidence="19 20">
    <name type="scientific">Vibrio rumoiensis 1S-45</name>
    <dbReference type="NCBI Taxonomy" id="1188252"/>
    <lineage>
        <taxon>Bacteria</taxon>
        <taxon>Pseudomonadati</taxon>
        <taxon>Pseudomonadota</taxon>
        <taxon>Gammaproteobacteria</taxon>
        <taxon>Vibrionales</taxon>
        <taxon>Vibrionaceae</taxon>
        <taxon>Vibrio</taxon>
    </lineage>
</organism>
<keyword evidence="7" id="KW-0769">Symport</keyword>
<comment type="caution">
    <text evidence="19">The sequence shown here is derived from an EMBL/GenBank/DDBJ whole genome shotgun (WGS) entry which is preliminary data.</text>
</comment>
<evidence type="ECO:0000256" key="2">
    <source>
        <dbReference type="ARBA" id="ARBA00006434"/>
    </source>
</evidence>
<dbReference type="AlphaFoldDB" id="A0A1E5E6A8"/>
<keyword evidence="3" id="KW-0813">Transport</keyword>
<dbReference type="FunFam" id="1.20.1730.10:FF:000003">
    <property type="entry name" value="Sodium/pantothenate symporter"/>
    <property type="match status" value="1"/>
</dbReference>
<evidence type="ECO:0000313" key="20">
    <source>
        <dbReference type="Proteomes" id="UP000094070"/>
    </source>
</evidence>
<evidence type="ECO:0000256" key="8">
    <source>
        <dbReference type="ARBA" id="ARBA00022989"/>
    </source>
</evidence>
<evidence type="ECO:0000256" key="4">
    <source>
        <dbReference type="ARBA" id="ARBA00022475"/>
    </source>
</evidence>
<evidence type="ECO:0000256" key="17">
    <source>
        <dbReference type="RuleBase" id="RU362091"/>
    </source>
</evidence>
<dbReference type="GO" id="GO:0015293">
    <property type="term" value="F:symporter activity"/>
    <property type="evidence" value="ECO:0007669"/>
    <property type="project" value="UniProtKB-KW"/>
</dbReference>
<feature type="transmembrane region" description="Helical" evidence="18">
    <location>
        <begin position="6"/>
        <end position="22"/>
    </location>
</feature>
<keyword evidence="4" id="KW-1003">Cell membrane</keyword>
<keyword evidence="20" id="KW-1185">Reference proteome</keyword>
<comment type="function">
    <text evidence="14">Catalyzes the sodium-dependent uptake of extracellular pantothenate.</text>
</comment>
<feature type="transmembrane region" description="Helical" evidence="18">
    <location>
        <begin position="273"/>
        <end position="298"/>
    </location>
</feature>
<feature type="transmembrane region" description="Helical" evidence="18">
    <location>
        <begin position="190"/>
        <end position="208"/>
    </location>
</feature>
<dbReference type="eggNOG" id="COG4145">
    <property type="taxonomic scope" value="Bacteria"/>
</dbReference>